<protein>
    <recommendedName>
        <fullName evidence="10">Acyl-CoA dehydrogenase/oxidase N-terminal domain-containing protein</fullName>
    </recommendedName>
</protein>
<dbReference type="Gene3D" id="1.10.540.10">
    <property type="entry name" value="Acyl-CoA dehydrogenase/oxidase, N-terminal domain"/>
    <property type="match status" value="1"/>
</dbReference>
<evidence type="ECO:0008006" key="10">
    <source>
        <dbReference type="Google" id="ProtNLM"/>
    </source>
</evidence>
<evidence type="ECO:0000256" key="1">
    <source>
        <dbReference type="ARBA" id="ARBA00001974"/>
    </source>
</evidence>
<keyword evidence="5" id="KW-0560">Oxidoreductase</keyword>
<evidence type="ECO:0000259" key="7">
    <source>
        <dbReference type="Pfam" id="PF02770"/>
    </source>
</evidence>
<dbReference type="AlphaFoldDB" id="A0A381PEB0"/>
<organism evidence="9">
    <name type="scientific">marine metagenome</name>
    <dbReference type="NCBI Taxonomy" id="408172"/>
    <lineage>
        <taxon>unclassified sequences</taxon>
        <taxon>metagenomes</taxon>
        <taxon>ecological metagenomes</taxon>
    </lineage>
</organism>
<feature type="domain" description="Acyl-CoA dehydrogenase/oxidase C-terminal" evidence="6">
    <location>
        <begin position="240"/>
        <end position="394"/>
    </location>
</feature>
<dbReference type="Pfam" id="PF02770">
    <property type="entry name" value="Acyl-CoA_dh_M"/>
    <property type="match status" value="1"/>
</dbReference>
<dbReference type="EMBL" id="UINC01000935">
    <property type="protein sequence ID" value="SUZ64489.1"/>
    <property type="molecule type" value="Genomic_DNA"/>
</dbReference>
<dbReference type="Gene3D" id="2.40.110.10">
    <property type="entry name" value="Butyryl-CoA Dehydrogenase, subunit A, domain 2"/>
    <property type="match status" value="1"/>
</dbReference>
<comment type="cofactor">
    <cofactor evidence="1">
        <name>FAD</name>
        <dbReference type="ChEBI" id="CHEBI:57692"/>
    </cofactor>
</comment>
<dbReference type="InterPro" id="IPR009100">
    <property type="entry name" value="AcylCoA_DH/oxidase_NM_dom_sf"/>
</dbReference>
<accession>A0A381PEB0</accession>
<dbReference type="Pfam" id="PF02771">
    <property type="entry name" value="Acyl-CoA_dh_N"/>
    <property type="match status" value="1"/>
</dbReference>
<feature type="domain" description="Acyl-CoA dehydrogenase/oxidase N-terminal" evidence="8">
    <location>
        <begin position="7"/>
        <end position="119"/>
    </location>
</feature>
<dbReference type="InterPro" id="IPR009075">
    <property type="entry name" value="AcylCo_DH/oxidase_C"/>
</dbReference>
<feature type="domain" description="Acyl-CoA oxidase/dehydrogenase middle" evidence="7">
    <location>
        <begin position="123"/>
        <end position="202"/>
    </location>
</feature>
<dbReference type="InterPro" id="IPR037069">
    <property type="entry name" value="AcylCoA_DH/ox_N_sf"/>
</dbReference>
<dbReference type="SUPFAM" id="SSF47203">
    <property type="entry name" value="Acyl-CoA dehydrogenase C-terminal domain-like"/>
    <property type="match status" value="1"/>
</dbReference>
<dbReference type="PANTHER" id="PTHR43292:SF3">
    <property type="entry name" value="ACYL-COA DEHYDROGENASE FADE29"/>
    <property type="match status" value="1"/>
</dbReference>
<dbReference type="SUPFAM" id="SSF56645">
    <property type="entry name" value="Acyl-CoA dehydrogenase NM domain-like"/>
    <property type="match status" value="1"/>
</dbReference>
<evidence type="ECO:0000313" key="9">
    <source>
        <dbReference type="EMBL" id="SUZ64489.1"/>
    </source>
</evidence>
<proteinExistence type="inferred from homology"/>
<evidence type="ECO:0000256" key="4">
    <source>
        <dbReference type="ARBA" id="ARBA00022827"/>
    </source>
</evidence>
<dbReference type="InterPro" id="IPR013786">
    <property type="entry name" value="AcylCoA_DH/ox_N"/>
</dbReference>
<dbReference type="InterPro" id="IPR052161">
    <property type="entry name" value="Mycobact_Acyl-CoA_DH"/>
</dbReference>
<comment type="similarity">
    <text evidence="2">Belongs to the acyl-CoA dehydrogenase family.</text>
</comment>
<evidence type="ECO:0000259" key="8">
    <source>
        <dbReference type="Pfam" id="PF02771"/>
    </source>
</evidence>
<keyword evidence="4" id="KW-0274">FAD</keyword>
<dbReference type="PANTHER" id="PTHR43292">
    <property type="entry name" value="ACYL-COA DEHYDROGENASE"/>
    <property type="match status" value="1"/>
</dbReference>
<dbReference type="Pfam" id="PF00441">
    <property type="entry name" value="Acyl-CoA_dh_1"/>
    <property type="match status" value="1"/>
</dbReference>
<dbReference type="GO" id="GO:0050660">
    <property type="term" value="F:flavin adenine dinucleotide binding"/>
    <property type="evidence" value="ECO:0007669"/>
    <property type="project" value="InterPro"/>
</dbReference>
<dbReference type="InterPro" id="IPR046373">
    <property type="entry name" value="Acyl-CoA_Oxase/DH_mid-dom_sf"/>
</dbReference>
<evidence type="ECO:0000256" key="2">
    <source>
        <dbReference type="ARBA" id="ARBA00009347"/>
    </source>
</evidence>
<reference evidence="9" key="1">
    <citation type="submission" date="2018-05" db="EMBL/GenBank/DDBJ databases">
        <authorList>
            <person name="Lanie J.A."/>
            <person name="Ng W.-L."/>
            <person name="Kazmierczak K.M."/>
            <person name="Andrzejewski T.M."/>
            <person name="Davidsen T.M."/>
            <person name="Wayne K.J."/>
            <person name="Tettelin H."/>
            <person name="Glass J.I."/>
            <person name="Rusch D."/>
            <person name="Podicherti R."/>
            <person name="Tsui H.-C.T."/>
            <person name="Winkler M.E."/>
        </authorList>
    </citation>
    <scope>NUCLEOTIDE SEQUENCE</scope>
</reference>
<sequence length="400" mass="43949">MDFGYTGEQEDLRQQVQKFIGDNVSQDLLDEMEGGEEGGRGPQYRELVKKVADKGWIGISWPKEYGGQSGSRIDQYIVEEEFMRGGIAVGGAGSGAPAILAAGTEEQKEYFIPGMIRGEIIFALGFTEPQAGADLAGLQCRAVRDGDDFVINGQKMYTSAAHYASHIYMMCRTDPDAPRHRGISIFLIPMDTPGITVRPLWTIQSDPPAPPGTTYGMARTNETFFENVRIPASCMLGEENGGWYVGAMGLNLDRVGASRYLISVRRDEDIVNWVKENDFGGHSPAEDPAVRDKLAELWTEAQVCRLMTMRSMSLVNRDGNFTYEGSAEKVWAPEHGVKTTEAISQILGPYAQLLNGSEEAIEDGLYAHNLMGSFQSGINHGSVQIMRDQMARRGLGMPRG</sequence>
<gene>
    <name evidence="9" type="ORF">METZ01_LOCUS17343</name>
</gene>
<dbReference type="FunFam" id="2.40.110.10:FF:000002">
    <property type="entry name" value="Acyl-CoA dehydrogenase fadE12"/>
    <property type="match status" value="1"/>
</dbReference>
<name>A0A381PEB0_9ZZZZ</name>
<dbReference type="InterPro" id="IPR006091">
    <property type="entry name" value="Acyl-CoA_Oxase/DH_mid-dom"/>
</dbReference>
<evidence type="ECO:0000256" key="5">
    <source>
        <dbReference type="ARBA" id="ARBA00023002"/>
    </source>
</evidence>
<dbReference type="InterPro" id="IPR036250">
    <property type="entry name" value="AcylCo_DH-like_C"/>
</dbReference>
<evidence type="ECO:0000259" key="6">
    <source>
        <dbReference type="Pfam" id="PF00441"/>
    </source>
</evidence>
<keyword evidence="3" id="KW-0285">Flavoprotein</keyword>
<dbReference type="GO" id="GO:0005886">
    <property type="term" value="C:plasma membrane"/>
    <property type="evidence" value="ECO:0007669"/>
    <property type="project" value="TreeGrafter"/>
</dbReference>
<dbReference type="Gene3D" id="1.20.140.10">
    <property type="entry name" value="Butyryl-CoA Dehydrogenase, subunit A, domain 3"/>
    <property type="match status" value="1"/>
</dbReference>
<evidence type="ECO:0000256" key="3">
    <source>
        <dbReference type="ARBA" id="ARBA00022630"/>
    </source>
</evidence>
<dbReference type="GO" id="GO:0016627">
    <property type="term" value="F:oxidoreductase activity, acting on the CH-CH group of donors"/>
    <property type="evidence" value="ECO:0007669"/>
    <property type="project" value="InterPro"/>
</dbReference>